<proteinExistence type="predicted"/>
<protein>
    <submittedName>
        <fullName evidence="2">Uncharacterized protein</fullName>
    </submittedName>
</protein>
<name>A0A0F9Q1Q4_9ZZZZ</name>
<organism evidence="2">
    <name type="scientific">marine sediment metagenome</name>
    <dbReference type="NCBI Taxonomy" id="412755"/>
    <lineage>
        <taxon>unclassified sequences</taxon>
        <taxon>metagenomes</taxon>
        <taxon>ecological metagenomes</taxon>
    </lineage>
</organism>
<feature type="compositionally biased region" description="Polar residues" evidence="1">
    <location>
        <begin position="1"/>
        <end position="20"/>
    </location>
</feature>
<reference evidence="2" key="1">
    <citation type="journal article" date="2015" name="Nature">
        <title>Complex archaea that bridge the gap between prokaryotes and eukaryotes.</title>
        <authorList>
            <person name="Spang A."/>
            <person name="Saw J.H."/>
            <person name="Jorgensen S.L."/>
            <person name="Zaremba-Niedzwiedzka K."/>
            <person name="Martijn J."/>
            <person name="Lind A.E."/>
            <person name="van Eijk R."/>
            <person name="Schleper C."/>
            <person name="Guy L."/>
            <person name="Ettema T.J."/>
        </authorList>
    </citation>
    <scope>NUCLEOTIDE SEQUENCE</scope>
</reference>
<sequence>MDFPQPQTLGRTRGVNTVPSDPNAGLIARPTAYEAQSFFEQVSSYVNNYFGSIPTAQAVKGVQSQQKAAPIGNATPSVFSTISERLTGRPIEATWKTIADKIIDDRGLVIQSDYPGAKVPGPIPAPRVQNYSGADTRSVAWSDIRRGGEAFVNQVKGLFNLSYSGPQEQSGIPIEEHKGLGLYRDTSADETAAAALLALVLLG</sequence>
<evidence type="ECO:0000256" key="1">
    <source>
        <dbReference type="SAM" id="MobiDB-lite"/>
    </source>
</evidence>
<dbReference type="AlphaFoldDB" id="A0A0F9Q1Q4"/>
<feature type="region of interest" description="Disordered" evidence="1">
    <location>
        <begin position="1"/>
        <end position="23"/>
    </location>
</feature>
<comment type="caution">
    <text evidence="2">The sequence shown here is derived from an EMBL/GenBank/DDBJ whole genome shotgun (WGS) entry which is preliminary data.</text>
</comment>
<evidence type="ECO:0000313" key="2">
    <source>
        <dbReference type="EMBL" id="KKN30927.1"/>
    </source>
</evidence>
<dbReference type="EMBL" id="LAZR01002370">
    <property type="protein sequence ID" value="KKN30927.1"/>
    <property type="molecule type" value="Genomic_DNA"/>
</dbReference>
<accession>A0A0F9Q1Q4</accession>
<gene>
    <name evidence="2" type="ORF">LCGC14_0829180</name>
</gene>